<dbReference type="Proteomes" id="UP000269154">
    <property type="component" value="Unassembled WGS sequence"/>
</dbReference>
<name>A0A3N6NV26_9CYAN</name>
<dbReference type="EMBL" id="RCBY01000012">
    <property type="protein sequence ID" value="RQH53539.1"/>
    <property type="molecule type" value="Genomic_DNA"/>
</dbReference>
<evidence type="ECO:0000313" key="2">
    <source>
        <dbReference type="Proteomes" id="UP000269154"/>
    </source>
</evidence>
<comment type="caution">
    <text evidence="1">The sequence shown here is derived from an EMBL/GenBank/DDBJ whole genome shotgun (WGS) entry which is preliminary data.</text>
</comment>
<keyword evidence="2" id="KW-1185">Reference proteome</keyword>
<sequence>MNLKLVIFSGLMMAVIGSVIGLAAAEMSKSRYQCCNFTRIDKGYSSAKAPRAYATIGAIMGFVIGSIQETVRSLKPEDE</sequence>
<gene>
    <name evidence="1" type="ORF">D5R40_03875</name>
</gene>
<accession>A0A3N6NV26</accession>
<proteinExistence type="predicted"/>
<dbReference type="AlphaFoldDB" id="A0A3N6NV26"/>
<evidence type="ECO:0000313" key="1">
    <source>
        <dbReference type="EMBL" id="RQH53539.1"/>
    </source>
</evidence>
<organism evidence="1 2">
    <name type="scientific">Okeania hirsuta</name>
    <dbReference type="NCBI Taxonomy" id="1458930"/>
    <lineage>
        <taxon>Bacteria</taxon>
        <taxon>Bacillati</taxon>
        <taxon>Cyanobacteriota</taxon>
        <taxon>Cyanophyceae</taxon>
        <taxon>Oscillatoriophycideae</taxon>
        <taxon>Oscillatoriales</taxon>
        <taxon>Microcoleaceae</taxon>
        <taxon>Okeania</taxon>
    </lineage>
</organism>
<reference evidence="1 2" key="1">
    <citation type="journal article" date="2018" name="ACS Chem. Biol.">
        <title>Ketoreductase domain dysfunction expands chemodiversity: malyngamide biosynthesis in the cyanobacterium Okeania hirsuta.</title>
        <authorList>
            <person name="Moss N.A."/>
            <person name="Leao T."/>
            <person name="Rankin M."/>
            <person name="McCullough T.M."/>
            <person name="Qu P."/>
            <person name="Korobeynikov A."/>
            <person name="Smith J.L."/>
            <person name="Gerwick L."/>
            <person name="Gerwick W.H."/>
        </authorList>
    </citation>
    <scope>NUCLEOTIDE SEQUENCE [LARGE SCALE GENOMIC DNA]</scope>
    <source>
        <strain evidence="1 2">PAB10Feb10-1</strain>
    </source>
</reference>
<protein>
    <submittedName>
        <fullName evidence="1">Uncharacterized protein</fullName>
    </submittedName>
</protein>
<dbReference type="OrthoDB" id="462174at2"/>